<evidence type="ECO:0000256" key="2">
    <source>
        <dbReference type="ARBA" id="ARBA00004604"/>
    </source>
</evidence>
<dbReference type="Proteomes" id="UP000078561">
    <property type="component" value="Unassembled WGS sequence"/>
</dbReference>
<proteinExistence type="inferred from homology"/>
<comment type="similarity">
    <text evidence="3 6">Belongs to the UTP11 family.</text>
</comment>
<dbReference type="GO" id="GO:0032040">
    <property type="term" value="C:small-subunit processome"/>
    <property type="evidence" value="ECO:0007669"/>
    <property type="project" value="UniProtKB-UniRule"/>
</dbReference>
<dbReference type="FunCoup" id="A0A163ITL0">
    <property type="interactions" value="485"/>
</dbReference>
<dbReference type="GO" id="GO:0006364">
    <property type="term" value="P:rRNA processing"/>
    <property type="evidence" value="ECO:0007669"/>
    <property type="project" value="UniProtKB-UniRule"/>
</dbReference>
<dbReference type="PANTHER" id="PTHR12838">
    <property type="entry name" value="U3 SMALL NUCLEOLAR RNA-ASSOCIATED PROTEIN 11"/>
    <property type="match status" value="1"/>
</dbReference>
<dbReference type="InParanoid" id="A0A163ITL0"/>
<name>A0A163ITL0_ABSGL</name>
<evidence type="ECO:0000256" key="3">
    <source>
        <dbReference type="ARBA" id="ARBA00008105"/>
    </source>
</evidence>
<comment type="subcellular location">
    <subcellularLocation>
        <location evidence="2 6">Nucleus</location>
        <location evidence="2 6">Nucleolus</location>
    </subcellularLocation>
</comment>
<accession>A0A163ITL0</accession>
<sequence>MSTSLRNVVQRRNHKERGQLASREKLGLLEKKKDYLQRAKDYHGKQKRLKALREKALFRNPDEFYYKMINTQTKHGVHIQKRNEELPAEMVQLLKSQDKNYIKFQRDVSKKKMEKLQDSLHFIDQGEPVQTRRNKHIVFMDSEKDAKKFDVVRHLDTAPELVHRTFNRPRLETLKQTDLDAVVSKEQIKEMKRAREMKYKELESRREREKGLQRAERELGMQKALQGKGAKKKVGVDKMGLAVYKWKADRKR</sequence>
<dbReference type="PIRSF" id="PIRSF015952">
    <property type="entry name" value="U3snoRNP11"/>
    <property type="match status" value="1"/>
</dbReference>
<evidence type="ECO:0000256" key="5">
    <source>
        <dbReference type="ARBA" id="ARBA00023242"/>
    </source>
</evidence>
<dbReference type="PANTHER" id="PTHR12838:SF0">
    <property type="entry name" value="U3 SMALL NUCLEOLAR RNA-ASSOCIATED PROTEIN 11-RELATED"/>
    <property type="match status" value="1"/>
</dbReference>
<keyword evidence="5 6" id="KW-0539">Nucleus</keyword>
<protein>
    <recommendedName>
        <fullName evidence="6">U3 small nucleolar RNA-associated protein 11</fullName>
        <shortName evidence="6">U3 snoRNA-associated protein 11</shortName>
    </recommendedName>
</protein>
<evidence type="ECO:0000256" key="4">
    <source>
        <dbReference type="ARBA" id="ARBA00022552"/>
    </source>
</evidence>
<dbReference type="InterPro" id="IPR007144">
    <property type="entry name" value="SSU_processome_Utp11"/>
</dbReference>
<evidence type="ECO:0000313" key="8">
    <source>
        <dbReference type="Proteomes" id="UP000078561"/>
    </source>
</evidence>
<reference evidence="7" key="1">
    <citation type="submission" date="2016-04" db="EMBL/GenBank/DDBJ databases">
        <authorList>
            <person name="Evans L.H."/>
            <person name="Alamgir A."/>
            <person name="Owens N."/>
            <person name="Weber N.D."/>
            <person name="Virtaneva K."/>
            <person name="Barbian K."/>
            <person name="Babar A."/>
            <person name="Rosenke K."/>
        </authorList>
    </citation>
    <scope>NUCLEOTIDE SEQUENCE [LARGE SCALE GENOMIC DNA]</scope>
    <source>
        <strain evidence="7">CBS 101.48</strain>
    </source>
</reference>
<dbReference type="STRING" id="4829.A0A163ITL0"/>
<keyword evidence="8" id="KW-1185">Reference proteome</keyword>
<organism evidence="7">
    <name type="scientific">Absidia glauca</name>
    <name type="common">Pin mould</name>
    <dbReference type="NCBI Taxonomy" id="4829"/>
    <lineage>
        <taxon>Eukaryota</taxon>
        <taxon>Fungi</taxon>
        <taxon>Fungi incertae sedis</taxon>
        <taxon>Mucoromycota</taxon>
        <taxon>Mucoromycotina</taxon>
        <taxon>Mucoromycetes</taxon>
        <taxon>Mucorales</taxon>
        <taxon>Cunninghamellaceae</taxon>
        <taxon>Absidia</taxon>
    </lineage>
</organism>
<dbReference type="Pfam" id="PF03998">
    <property type="entry name" value="Utp11"/>
    <property type="match status" value="1"/>
</dbReference>
<keyword evidence="4 6" id="KW-0698">rRNA processing</keyword>
<dbReference type="EMBL" id="LT550270">
    <property type="protein sequence ID" value="SAL95254.1"/>
    <property type="molecule type" value="Genomic_DNA"/>
</dbReference>
<evidence type="ECO:0000256" key="1">
    <source>
        <dbReference type="ARBA" id="ARBA00004099"/>
    </source>
</evidence>
<evidence type="ECO:0000313" key="7">
    <source>
        <dbReference type="EMBL" id="SAL95254.1"/>
    </source>
</evidence>
<evidence type="ECO:0000256" key="6">
    <source>
        <dbReference type="PIRNR" id="PIRNR015952"/>
    </source>
</evidence>
<gene>
    <name evidence="7" type="primary">ABSGL_00572.1 scaffold 832</name>
</gene>
<comment type="function">
    <text evidence="1 6">Involved in nucleolar processing of pre-18S ribosomal RNA.</text>
</comment>
<dbReference type="OMA" id="DLKYVVM"/>
<dbReference type="AlphaFoldDB" id="A0A163ITL0"/>
<comment type="subunit">
    <text evidence="6">Component of the ribosomal small subunit (SSU) processome.</text>
</comment>
<dbReference type="OrthoDB" id="29058at2759"/>